<dbReference type="GO" id="GO:0006730">
    <property type="term" value="P:one-carbon metabolic process"/>
    <property type="evidence" value="ECO:0007669"/>
    <property type="project" value="UniProtKB-KW"/>
</dbReference>
<dbReference type="PRINTS" id="PR00070">
    <property type="entry name" value="DHFR"/>
</dbReference>
<proteinExistence type="inferred from homology"/>
<keyword evidence="5" id="KW-0521">NADP</keyword>
<dbReference type="PROSITE" id="PS51330">
    <property type="entry name" value="DHFR_2"/>
    <property type="match status" value="1"/>
</dbReference>
<evidence type="ECO:0000259" key="8">
    <source>
        <dbReference type="PROSITE" id="PS51330"/>
    </source>
</evidence>
<dbReference type="SUPFAM" id="SSF53597">
    <property type="entry name" value="Dihydrofolate reductase-like"/>
    <property type="match status" value="1"/>
</dbReference>
<dbReference type="InterPro" id="IPR001796">
    <property type="entry name" value="DHFR_dom"/>
</dbReference>
<organism evidence="9 10">
    <name type="scientific">Rhizobium aethiopicum</name>
    <dbReference type="NCBI Taxonomy" id="1138170"/>
    <lineage>
        <taxon>Bacteria</taxon>
        <taxon>Pseudomonadati</taxon>
        <taxon>Pseudomonadota</taxon>
        <taxon>Alphaproteobacteria</taxon>
        <taxon>Hyphomicrobiales</taxon>
        <taxon>Rhizobiaceae</taxon>
        <taxon>Rhizobium/Agrobacterium group</taxon>
        <taxon>Rhizobium</taxon>
    </lineage>
</organism>
<protein>
    <recommendedName>
        <fullName evidence="3">dihydrofolate reductase</fullName>
        <ecNumber evidence="3">1.5.1.3</ecNumber>
    </recommendedName>
</protein>
<comment type="caution">
    <text evidence="9">The sequence shown here is derived from an EMBL/GenBank/DDBJ whole genome shotgun (WGS) entry which is preliminary data.</text>
</comment>
<dbReference type="InterPro" id="IPR012259">
    <property type="entry name" value="DHFR"/>
</dbReference>
<keyword evidence="6 9" id="KW-0560">Oxidoreductase</keyword>
<dbReference type="CDD" id="cd00209">
    <property type="entry name" value="DHFR"/>
    <property type="match status" value="1"/>
</dbReference>
<evidence type="ECO:0000256" key="3">
    <source>
        <dbReference type="ARBA" id="ARBA00012856"/>
    </source>
</evidence>
<dbReference type="GO" id="GO:0046654">
    <property type="term" value="P:tetrahydrofolate biosynthetic process"/>
    <property type="evidence" value="ECO:0007669"/>
    <property type="project" value="UniProtKB-UniPathway"/>
</dbReference>
<dbReference type="GO" id="GO:0046452">
    <property type="term" value="P:dihydrofolate metabolic process"/>
    <property type="evidence" value="ECO:0007669"/>
    <property type="project" value="TreeGrafter"/>
</dbReference>
<evidence type="ECO:0000313" key="10">
    <source>
        <dbReference type="Proteomes" id="UP000524492"/>
    </source>
</evidence>
<dbReference type="GO" id="GO:0046655">
    <property type="term" value="P:folic acid metabolic process"/>
    <property type="evidence" value="ECO:0007669"/>
    <property type="project" value="TreeGrafter"/>
</dbReference>
<feature type="domain" description="DHFR" evidence="8">
    <location>
        <begin position="12"/>
        <end position="187"/>
    </location>
</feature>
<dbReference type="PANTHER" id="PTHR48069:SF3">
    <property type="entry name" value="DIHYDROFOLATE REDUCTASE"/>
    <property type="match status" value="1"/>
</dbReference>
<evidence type="ECO:0000256" key="1">
    <source>
        <dbReference type="ARBA" id="ARBA00004903"/>
    </source>
</evidence>
<comment type="similarity">
    <text evidence="2">Belongs to the dihydrofolate reductase family.</text>
</comment>
<dbReference type="EMBL" id="JACIFV010000032">
    <property type="protein sequence ID" value="MBB4195548.1"/>
    <property type="molecule type" value="Genomic_DNA"/>
</dbReference>
<dbReference type="UniPathway" id="UPA00077">
    <property type="reaction ID" value="UER00158"/>
</dbReference>
<evidence type="ECO:0000313" key="9">
    <source>
        <dbReference type="EMBL" id="MBB4195548.1"/>
    </source>
</evidence>
<comment type="function">
    <text evidence="7">Key enzyme in folate metabolism. Catalyzes an essential reaction for de novo glycine and purine synthesis, and for DNA precursor synthesis.</text>
</comment>
<dbReference type="GO" id="GO:0004146">
    <property type="term" value="F:dihydrofolate reductase activity"/>
    <property type="evidence" value="ECO:0007669"/>
    <property type="project" value="UniProtKB-EC"/>
</dbReference>
<evidence type="ECO:0000256" key="7">
    <source>
        <dbReference type="ARBA" id="ARBA00025067"/>
    </source>
</evidence>
<dbReference type="Proteomes" id="UP000524492">
    <property type="component" value="Unassembled WGS sequence"/>
</dbReference>
<sequence length="240" mass="28212">MRIKRKRVKMPSATSIVARSYPDNIIGVENRLPWHLRTDLQLFKRRTSGHAIIMGRKTFESLGNRPLPNRTNIILSRSEILSNSPDIRWARDVETALLFADVSSIIAGKLEFFVIGGEQIYKIFERYINQVFLTEVFCGPINGDAKFETDFEKDAVGSKSEWKRGFEDEYPKSEHDQFPFRITRYERRKPEHRFKSKEEFMGREPDFDKYFELYEKKVVASDSEGVQFEFFPEDTRSTKS</sequence>
<comment type="pathway">
    <text evidence="1">Cofactor biosynthesis; tetrahydrofolate biosynthesis; 5,6,7,8-tetrahydrofolate from 7,8-dihydrofolate: step 1/1.</text>
</comment>
<accession>A0A7W6QDJ2</accession>
<gene>
    <name evidence="9" type="ORF">GGD53_005743</name>
</gene>
<dbReference type="AlphaFoldDB" id="A0A7W6QDJ2"/>
<name>A0A7W6QDJ2_9HYPH</name>
<evidence type="ECO:0000256" key="5">
    <source>
        <dbReference type="ARBA" id="ARBA00022857"/>
    </source>
</evidence>
<dbReference type="PANTHER" id="PTHR48069">
    <property type="entry name" value="DIHYDROFOLATE REDUCTASE"/>
    <property type="match status" value="1"/>
</dbReference>
<reference evidence="9 10" key="1">
    <citation type="submission" date="2020-08" db="EMBL/GenBank/DDBJ databases">
        <title>Genomic Encyclopedia of Type Strains, Phase IV (KMG-V): Genome sequencing to study the core and pangenomes of soil and plant-associated prokaryotes.</title>
        <authorList>
            <person name="Whitman W."/>
        </authorList>
    </citation>
    <scope>NUCLEOTIDE SEQUENCE [LARGE SCALE GENOMIC DNA]</scope>
    <source>
        <strain evidence="9 10">SEMIA 4074</strain>
    </source>
</reference>
<dbReference type="EC" id="1.5.1.3" evidence="3"/>
<dbReference type="Gene3D" id="3.40.430.10">
    <property type="entry name" value="Dihydrofolate Reductase, subunit A"/>
    <property type="match status" value="1"/>
</dbReference>
<dbReference type="GO" id="GO:0050661">
    <property type="term" value="F:NADP binding"/>
    <property type="evidence" value="ECO:0007669"/>
    <property type="project" value="InterPro"/>
</dbReference>
<keyword evidence="10" id="KW-1185">Reference proteome</keyword>
<dbReference type="Pfam" id="PF00186">
    <property type="entry name" value="DHFR_1"/>
    <property type="match status" value="1"/>
</dbReference>
<dbReference type="GO" id="GO:0005829">
    <property type="term" value="C:cytosol"/>
    <property type="evidence" value="ECO:0007669"/>
    <property type="project" value="TreeGrafter"/>
</dbReference>
<evidence type="ECO:0000256" key="2">
    <source>
        <dbReference type="ARBA" id="ARBA00009539"/>
    </source>
</evidence>
<evidence type="ECO:0000256" key="6">
    <source>
        <dbReference type="ARBA" id="ARBA00023002"/>
    </source>
</evidence>
<dbReference type="InterPro" id="IPR024072">
    <property type="entry name" value="DHFR-like_dom_sf"/>
</dbReference>
<keyword evidence="4" id="KW-0554">One-carbon metabolism</keyword>
<evidence type="ECO:0000256" key="4">
    <source>
        <dbReference type="ARBA" id="ARBA00022563"/>
    </source>
</evidence>
<dbReference type="RefSeq" id="WP_184459983.1">
    <property type="nucleotide sequence ID" value="NZ_JACIFV010000032.1"/>
</dbReference>